<comment type="caution">
    <text evidence="1">The sequence shown here is derived from an EMBL/GenBank/DDBJ whole genome shotgun (WGS) entry which is preliminary data.</text>
</comment>
<gene>
    <name evidence="1" type="ORF">L9F63_007916</name>
</gene>
<dbReference type="EMBL" id="JASPKZ010010253">
    <property type="protein sequence ID" value="KAJ9574897.1"/>
    <property type="molecule type" value="Genomic_DNA"/>
</dbReference>
<evidence type="ECO:0000313" key="1">
    <source>
        <dbReference type="EMBL" id="KAJ9574897.1"/>
    </source>
</evidence>
<evidence type="ECO:0000313" key="2">
    <source>
        <dbReference type="Proteomes" id="UP001233999"/>
    </source>
</evidence>
<sequence length="120" mass="14084">ITLQQGQAAEEREFRRRCPRCKHGTRRTKSAVEGIKTQTLHLTPQGESPEYFGTFMVDSSDFMKNLKNANSSKAYLKIKQKRMKEYNKKQRRGKDESKTFFPLLEEVFSKNEQIYRANTS</sequence>
<name>A0AAD7Z6Z0_DIPPU</name>
<organism evidence="1 2">
    <name type="scientific">Diploptera punctata</name>
    <name type="common">Pacific beetle cockroach</name>
    <dbReference type="NCBI Taxonomy" id="6984"/>
    <lineage>
        <taxon>Eukaryota</taxon>
        <taxon>Metazoa</taxon>
        <taxon>Ecdysozoa</taxon>
        <taxon>Arthropoda</taxon>
        <taxon>Hexapoda</taxon>
        <taxon>Insecta</taxon>
        <taxon>Pterygota</taxon>
        <taxon>Neoptera</taxon>
        <taxon>Polyneoptera</taxon>
        <taxon>Dictyoptera</taxon>
        <taxon>Blattodea</taxon>
        <taxon>Blaberoidea</taxon>
        <taxon>Blaberidae</taxon>
        <taxon>Diplopterinae</taxon>
        <taxon>Diploptera</taxon>
    </lineage>
</organism>
<feature type="non-terminal residue" evidence="1">
    <location>
        <position position="120"/>
    </location>
</feature>
<protein>
    <submittedName>
        <fullName evidence="1">Uncharacterized protein</fullName>
    </submittedName>
</protein>
<reference evidence="1" key="2">
    <citation type="submission" date="2023-05" db="EMBL/GenBank/DDBJ databases">
        <authorList>
            <person name="Fouks B."/>
        </authorList>
    </citation>
    <scope>NUCLEOTIDE SEQUENCE</scope>
    <source>
        <strain evidence="1">Stay&amp;Tobe</strain>
        <tissue evidence="1">Testes</tissue>
    </source>
</reference>
<dbReference type="AlphaFoldDB" id="A0AAD7Z6Z0"/>
<proteinExistence type="predicted"/>
<reference evidence="1" key="1">
    <citation type="journal article" date="2023" name="IScience">
        <title>Live-bearing cockroach genome reveals convergent evolutionary mechanisms linked to viviparity in insects and beyond.</title>
        <authorList>
            <person name="Fouks B."/>
            <person name="Harrison M.C."/>
            <person name="Mikhailova A.A."/>
            <person name="Marchal E."/>
            <person name="English S."/>
            <person name="Carruthers M."/>
            <person name="Jennings E.C."/>
            <person name="Chiamaka E.L."/>
            <person name="Frigard R.A."/>
            <person name="Pippel M."/>
            <person name="Attardo G.M."/>
            <person name="Benoit J.B."/>
            <person name="Bornberg-Bauer E."/>
            <person name="Tobe S.S."/>
        </authorList>
    </citation>
    <scope>NUCLEOTIDE SEQUENCE</scope>
    <source>
        <strain evidence="1">Stay&amp;Tobe</strain>
    </source>
</reference>
<keyword evidence="2" id="KW-1185">Reference proteome</keyword>
<dbReference type="Proteomes" id="UP001233999">
    <property type="component" value="Unassembled WGS sequence"/>
</dbReference>
<accession>A0AAD7Z6Z0</accession>
<feature type="non-terminal residue" evidence="1">
    <location>
        <position position="1"/>
    </location>
</feature>